<evidence type="ECO:0000313" key="3">
    <source>
        <dbReference type="Proteomes" id="UP000887566"/>
    </source>
</evidence>
<feature type="domain" description="Carboxylesterase type B" evidence="2">
    <location>
        <begin position="27"/>
        <end position="182"/>
    </location>
</feature>
<keyword evidence="1" id="KW-0732">Signal</keyword>
<dbReference type="InterPro" id="IPR029058">
    <property type="entry name" value="AB_hydrolase_fold"/>
</dbReference>
<evidence type="ECO:0000313" key="4">
    <source>
        <dbReference type="WBParaSite" id="PSAMB.scaffold2821size21080.g19263.t1"/>
    </source>
</evidence>
<dbReference type="SUPFAM" id="SSF53474">
    <property type="entry name" value="alpha/beta-Hydrolases"/>
    <property type="match status" value="1"/>
</dbReference>
<reference evidence="4" key="1">
    <citation type="submission" date="2022-11" db="UniProtKB">
        <authorList>
            <consortium name="WormBaseParasite"/>
        </authorList>
    </citation>
    <scope>IDENTIFICATION</scope>
</reference>
<dbReference type="PANTHER" id="PTHR44590:SF3">
    <property type="entry name" value="CARBOXYLESTERASE TYPE B DOMAIN-CONTAINING PROTEIN"/>
    <property type="match status" value="1"/>
</dbReference>
<evidence type="ECO:0000259" key="2">
    <source>
        <dbReference type="Pfam" id="PF00135"/>
    </source>
</evidence>
<feature type="signal peptide" evidence="1">
    <location>
        <begin position="1"/>
        <end position="21"/>
    </location>
</feature>
<proteinExistence type="predicted"/>
<dbReference type="Pfam" id="PF00135">
    <property type="entry name" value="COesterase"/>
    <property type="match status" value="2"/>
</dbReference>
<dbReference type="Proteomes" id="UP000887566">
    <property type="component" value="Unplaced"/>
</dbReference>
<feature type="chain" id="PRO_5036733466" evidence="1">
    <location>
        <begin position="22"/>
        <end position="537"/>
    </location>
</feature>
<dbReference type="AlphaFoldDB" id="A0A914W190"/>
<organism evidence="3 4">
    <name type="scientific">Plectus sambesii</name>
    <dbReference type="NCBI Taxonomy" id="2011161"/>
    <lineage>
        <taxon>Eukaryota</taxon>
        <taxon>Metazoa</taxon>
        <taxon>Ecdysozoa</taxon>
        <taxon>Nematoda</taxon>
        <taxon>Chromadorea</taxon>
        <taxon>Plectida</taxon>
        <taxon>Plectina</taxon>
        <taxon>Plectoidea</taxon>
        <taxon>Plectidae</taxon>
        <taxon>Plectus</taxon>
    </lineage>
</organism>
<name>A0A914W190_9BILA</name>
<dbReference type="PANTHER" id="PTHR44590">
    <property type="entry name" value="CARBOXYLIC ESTER HYDROLASE-RELATED"/>
    <property type="match status" value="1"/>
</dbReference>
<protein>
    <submittedName>
        <fullName evidence="4">Carboxylesterase type B domain-containing protein</fullName>
    </submittedName>
</protein>
<dbReference type="WBParaSite" id="PSAMB.scaffold2821size21080.g19263.t1">
    <property type="protein sequence ID" value="PSAMB.scaffold2821size21080.g19263.t1"/>
    <property type="gene ID" value="PSAMB.scaffold2821size21080.g19263"/>
</dbReference>
<dbReference type="Gene3D" id="3.40.50.1820">
    <property type="entry name" value="alpha/beta hydrolase"/>
    <property type="match status" value="2"/>
</dbReference>
<accession>A0A914W190</accession>
<evidence type="ECO:0000256" key="1">
    <source>
        <dbReference type="SAM" id="SignalP"/>
    </source>
</evidence>
<feature type="domain" description="Carboxylesterase type B" evidence="2">
    <location>
        <begin position="183"/>
        <end position="514"/>
    </location>
</feature>
<sequence length="537" mass="59802">MYSGYVSRVLLVFGLLQLVDAFAPRKTPHVVTKLGEIHGRRLIDCADGEVDGFYAIPYAKAPVGELRFKKPTAPEPWSKPLIATNFGPQCMQRAVLKGGASLQSRMFGGANKSTESEDCLLLNVFAPAWGSDKAFPVMLWIHGGGSNYGSSVEYGDIGIARNLVTKGVVVVTINYRLGPWDWITVFGQSAGASSADLLSLSPHSRDLFHQAILMAGSASASWALVDSKFHSKALATQLKCPTNSSEAMIECLRAVSNEKIHEAVLAVGPGAPDLTLVKFSPVIDGEFLPFDVGRLRKEAPRKRVIAGAAEREGGFMTIKFGPEDSKYHSGPNFSVADFKNFLAELLPESSYQNFELLRTLAAHEYLRNGDPGNYTLLVEEHMKALGDHVLNVPLYKDVQSMVDSDWTVYLYSFDHSNPTASVENDPIKKAYHIMEIPYLFEVFPLGSFKFNRQDERVLRIFTRRLTNFAKYGDPNGRKNTMWKAVTKNNKDHYLSISAHPTFQPGFHRSAANFWMTLVPDIERLARYHIKQSSRWDK</sequence>
<keyword evidence="3" id="KW-1185">Reference proteome</keyword>
<dbReference type="InterPro" id="IPR002018">
    <property type="entry name" value="CarbesteraseB"/>
</dbReference>